<feature type="transmembrane region" description="Helical" evidence="1">
    <location>
        <begin position="120"/>
        <end position="138"/>
    </location>
</feature>
<dbReference type="OrthoDB" id="5865780at2759"/>
<dbReference type="AlphaFoldDB" id="A0A2G5UX09"/>
<evidence type="ECO:0000256" key="1">
    <source>
        <dbReference type="SAM" id="Phobius"/>
    </source>
</evidence>
<keyword evidence="1" id="KW-1133">Transmembrane helix</keyword>
<evidence type="ECO:0000313" key="2">
    <source>
        <dbReference type="EMBL" id="PIC43766.1"/>
    </source>
</evidence>
<feature type="transmembrane region" description="Helical" evidence="1">
    <location>
        <begin position="47"/>
        <end position="69"/>
    </location>
</feature>
<organism evidence="2 3">
    <name type="scientific">Caenorhabditis nigoni</name>
    <dbReference type="NCBI Taxonomy" id="1611254"/>
    <lineage>
        <taxon>Eukaryota</taxon>
        <taxon>Metazoa</taxon>
        <taxon>Ecdysozoa</taxon>
        <taxon>Nematoda</taxon>
        <taxon>Chromadorea</taxon>
        <taxon>Rhabditida</taxon>
        <taxon>Rhabditina</taxon>
        <taxon>Rhabditomorpha</taxon>
        <taxon>Rhabditoidea</taxon>
        <taxon>Rhabditidae</taxon>
        <taxon>Peloderinae</taxon>
        <taxon>Caenorhabditis</taxon>
    </lineage>
</organism>
<keyword evidence="3" id="KW-1185">Reference proteome</keyword>
<keyword evidence="1" id="KW-0812">Transmembrane</keyword>
<accession>A0A2G5UX09</accession>
<proteinExistence type="predicted"/>
<keyword evidence="1" id="KW-0472">Membrane</keyword>
<evidence type="ECO:0000313" key="3">
    <source>
        <dbReference type="Proteomes" id="UP000230233"/>
    </source>
</evidence>
<feature type="transmembrane region" description="Helical" evidence="1">
    <location>
        <begin position="15"/>
        <end position="35"/>
    </location>
</feature>
<dbReference type="Proteomes" id="UP000230233">
    <property type="component" value="Chromosome II"/>
</dbReference>
<reference evidence="3" key="1">
    <citation type="submission" date="2017-10" db="EMBL/GenBank/DDBJ databases">
        <title>Rapid genome shrinkage in a self-fertile nematode reveals novel sperm competition proteins.</title>
        <authorList>
            <person name="Yin D."/>
            <person name="Schwarz E.M."/>
            <person name="Thomas C.G."/>
            <person name="Felde R.L."/>
            <person name="Korf I.F."/>
            <person name="Cutter A.D."/>
            <person name="Schartner C.M."/>
            <person name="Ralston E.J."/>
            <person name="Meyer B.J."/>
            <person name="Haag E.S."/>
        </authorList>
    </citation>
    <scope>NUCLEOTIDE SEQUENCE [LARGE SCALE GENOMIC DNA]</scope>
    <source>
        <strain evidence="3">JU1422</strain>
    </source>
</reference>
<feature type="transmembrane region" description="Helical" evidence="1">
    <location>
        <begin position="150"/>
        <end position="171"/>
    </location>
</feature>
<gene>
    <name evidence="2" type="primary">Cnig_chr_II.g4380</name>
    <name evidence="2" type="ORF">B9Z55_004380</name>
</gene>
<feature type="transmembrane region" description="Helical" evidence="1">
    <location>
        <begin position="81"/>
        <end position="100"/>
    </location>
</feature>
<sequence>MAYVSVANESENSKYLLHFVLIFVSNAARFADAWLKGSKRKDQNLNYVILGFVGMMVSVWTLAGCILAVEYKFHIEVFAMLYIPVLCAFIAFYSMIFNAYKDLYLMLPTENRPFFGNKRYVVVFGLFHLSVAYGSLFLTESWPLCCLLTFASFIFLVNAWSCFFTDSYILCEHRRYEWDMKDQPTDGIICHVVVRRNSGEMEKLPIDVQFDDKLNTSILVYRVLESRRGSRKED</sequence>
<name>A0A2G5UX09_9PELO</name>
<dbReference type="EMBL" id="PDUG01000002">
    <property type="protein sequence ID" value="PIC43766.1"/>
    <property type="molecule type" value="Genomic_DNA"/>
</dbReference>
<protein>
    <submittedName>
        <fullName evidence="2">Uncharacterized protein</fullName>
    </submittedName>
</protein>
<comment type="caution">
    <text evidence="2">The sequence shown here is derived from an EMBL/GenBank/DDBJ whole genome shotgun (WGS) entry which is preliminary data.</text>
</comment>